<sequence>MDRARWLLIRGRARRALAARRRPLAALMAAAAVAVAVQAARPPDPPTEQAVMVLSDLPAGHLLQPEDVRAREVPTDLLPEGTLDIDDLPVGRPVAAPLRAGQLLTDLSVVSPTALQAHPPGTVLATVRITDPAATETVAVGDRVSVIGADLRSVGAATVVARAVPVVALPGEESDGGLGHGRPVVLAVDGATALALADAAVGSALSLVVTG</sequence>
<protein>
    <recommendedName>
        <fullName evidence="2">SAF domain-containing protein</fullName>
    </recommendedName>
</protein>
<keyword evidence="1" id="KW-0732">Signal</keyword>
<dbReference type="SMART" id="SM00858">
    <property type="entry name" value="SAF"/>
    <property type="match status" value="1"/>
</dbReference>
<proteinExistence type="predicted"/>
<feature type="signal peptide" evidence="1">
    <location>
        <begin position="1"/>
        <end position="39"/>
    </location>
</feature>
<evidence type="ECO:0000256" key="1">
    <source>
        <dbReference type="SAM" id="SignalP"/>
    </source>
</evidence>
<gene>
    <name evidence="3" type="ORF">AVDCRST_MAG46-2828</name>
</gene>
<dbReference type="EMBL" id="CADCUD010000195">
    <property type="protein sequence ID" value="CAA9354651.1"/>
    <property type="molecule type" value="Genomic_DNA"/>
</dbReference>
<accession>A0A6J4MD92</accession>
<feature type="chain" id="PRO_5026681354" description="SAF domain-containing protein" evidence="1">
    <location>
        <begin position="40"/>
        <end position="211"/>
    </location>
</feature>
<feature type="domain" description="SAF" evidence="2">
    <location>
        <begin position="48"/>
        <end position="110"/>
    </location>
</feature>
<dbReference type="AlphaFoldDB" id="A0A6J4MD92"/>
<dbReference type="Pfam" id="PF08666">
    <property type="entry name" value="SAF"/>
    <property type="match status" value="1"/>
</dbReference>
<dbReference type="InterPro" id="IPR013974">
    <property type="entry name" value="SAF"/>
</dbReference>
<name>A0A6J4MD92_9ACTN</name>
<evidence type="ECO:0000259" key="2">
    <source>
        <dbReference type="SMART" id="SM00858"/>
    </source>
</evidence>
<reference evidence="3" key="1">
    <citation type="submission" date="2020-02" db="EMBL/GenBank/DDBJ databases">
        <authorList>
            <person name="Meier V. D."/>
        </authorList>
    </citation>
    <scope>NUCLEOTIDE SEQUENCE</scope>
    <source>
        <strain evidence="3">AVDCRST_MAG46</strain>
    </source>
</reference>
<evidence type="ECO:0000313" key="3">
    <source>
        <dbReference type="EMBL" id="CAA9354651.1"/>
    </source>
</evidence>
<dbReference type="CDD" id="cd11614">
    <property type="entry name" value="SAF_CpaB_FlgA_like"/>
    <property type="match status" value="1"/>
</dbReference>
<organism evidence="3">
    <name type="scientific">uncultured Nocardioidaceae bacterium</name>
    <dbReference type="NCBI Taxonomy" id="253824"/>
    <lineage>
        <taxon>Bacteria</taxon>
        <taxon>Bacillati</taxon>
        <taxon>Actinomycetota</taxon>
        <taxon>Actinomycetes</taxon>
        <taxon>Propionibacteriales</taxon>
        <taxon>Nocardioidaceae</taxon>
        <taxon>environmental samples</taxon>
    </lineage>
</organism>